<dbReference type="Gene3D" id="2.30.29.30">
    <property type="entry name" value="Pleckstrin-homology domain (PH domain)/Phosphotyrosine-binding domain (PTB)"/>
    <property type="match status" value="1"/>
</dbReference>
<dbReference type="STRING" id="1661398.A0A482WDL8"/>
<evidence type="ECO:0000259" key="1">
    <source>
        <dbReference type="PROSITE" id="PS01179"/>
    </source>
</evidence>
<dbReference type="InterPro" id="IPR037213">
    <property type="entry name" value="Run_dom_sf"/>
</dbReference>
<dbReference type="Pfam" id="PF00640">
    <property type="entry name" value="PID"/>
    <property type="match status" value="1"/>
</dbReference>
<dbReference type="Gene3D" id="1.20.58.900">
    <property type="match status" value="1"/>
</dbReference>
<name>A0A482WDL8_ASBVE</name>
<dbReference type="CDD" id="cd17682">
    <property type="entry name" value="RUN_RUFY4_like"/>
    <property type="match status" value="1"/>
</dbReference>
<dbReference type="InterPro" id="IPR004012">
    <property type="entry name" value="Run_dom"/>
</dbReference>
<dbReference type="PROSITE" id="PS01179">
    <property type="entry name" value="PID"/>
    <property type="match status" value="1"/>
</dbReference>
<dbReference type="SUPFAM" id="SSF50156">
    <property type="entry name" value="PDZ domain-like"/>
    <property type="match status" value="1"/>
</dbReference>
<dbReference type="InterPro" id="IPR006020">
    <property type="entry name" value="PTB/PI_dom"/>
</dbReference>
<dbReference type="OrthoDB" id="9044749at2759"/>
<dbReference type="SUPFAM" id="SSF50729">
    <property type="entry name" value="PH domain-like"/>
    <property type="match status" value="1"/>
</dbReference>
<protein>
    <recommendedName>
        <fullName evidence="6">RUN domain-containing protein</fullName>
    </recommendedName>
</protein>
<sequence>CTLKLFNEYQASGKIADSSEALLGFCQILETIFHNGFVQNQTSFYGMKKMDVHNWMFAIAAHNTANFAYKSCVGEIQNYKSVRTGLGKFRLLMRYCLKRKCLHVPLESLVSPYGSEDDLFKKSLQISSNRTEIFYRKNSIIGDEILSAILLSVLLQCNKINFQLQLDNVAFLDSTWQLPEMVKLEVVPCKNLGMSISFSDDKAVIVHIKPNSVASEFAEISAGDVLANLNGIEINSSCKGRLNTILHSSKGRPINLVIIKAFHKESQNIFPPIKAILQNLQIGVDKIIRNAQHIENGGSRYRFFLADVLFLHRLICSDVSISKNTKIGYRATYLGFIDVGDNGSVKQIEEAVKRRLFISKEVLEEPVIFEVGEMCIKVFNLESNDIILKHSYMQISSCGSPPNKPNYVAYIAGDENCDTASKFTCYIFYVKDIDDASTVLQSIGTYRYIA</sequence>
<dbReference type="InterPro" id="IPR011993">
    <property type="entry name" value="PH-like_dom_sf"/>
</dbReference>
<dbReference type="InterPro" id="IPR001478">
    <property type="entry name" value="PDZ"/>
</dbReference>
<accession>A0A482WDL8</accession>
<reference evidence="4 5" key="1">
    <citation type="submission" date="2017-03" db="EMBL/GenBank/DDBJ databases">
        <title>Genome of the blue death feigning beetle - Asbolus verrucosus.</title>
        <authorList>
            <person name="Rider S.D."/>
        </authorList>
    </citation>
    <scope>NUCLEOTIDE SEQUENCE [LARGE SCALE GENOMIC DNA]</scope>
    <source>
        <strain evidence="4">Butters</strain>
        <tissue evidence="4">Head and leg muscle</tissue>
    </source>
</reference>
<dbReference type="PANTHER" id="PTHR46753:SF3">
    <property type="entry name" value="PDZ DOMAIN-CONTAINING PROTEIN"/>
    <property type="match status" value="1"/>
</dbReference>
<feature type="domain" description="PID" evidence="1">
    <location>
        <begin position="329"/>
        <end position="444"/>
    </location>
</feature>
<dbReference type="PROSITE" id="PS50826">
    <property type="entry name" value="RUN"/>
    <property type="match status" value="1"/>
</dbReference>
<evidence type="ECO:0000259" key="3">
    <source>
        <dbReference type="PROSITE" id="PS50826"/>
    </source>
</evidence>
<gene>
    <name evidence="4" type="ORF">BDFB_012717</name>
</gene>
<dbReference type="Proteomes" id="UP000292052">
    <property type="component" value="Unassembled WGS sequence"/>
</dbReference>
<dbReference type="Gene3D" id="2.30.42.10">
    <property type="match status" value="1"/>
</dbReference>
<feature type="non-terminal residue" evidence="4">
    <location>
        <position position="1"/>
    </location>
</feature>
<dbReference type="PANTHER" id="PTHR46753">
    <property type="entry name" value="FYVE AND COILED-COIL DOMAIN-CONTAINING PROTEIN 1"/>
    <property type="match status" value="1"/>
</dbReference>
<dbReference type="EMBL" id="QDEB01003552">
    <property type="protein sequence ID" value="RZC42927.1"/>
    <property type="molecule type" value="Genomic_DNA"/>
</dbReference>
<feature type="domain" description="PDZ" evidence="2">
    <location>
        <begin position="181"/>
        <end position="236"/>
    </location>
</feature>
<evidence type="ECO:0000313" key="4">
    <source>
        <dbReference type="EMBL" id="RZC42927.1"/>
    </source>
</evidence>
<proteinExistence type="predicted"/>
<evidence type="ECO:0000259" key="2">
    <source>
        <dbReference type="PROSITE" id="PS50106"/>
    </source>
</evidence>
<dbReference type="InterPro" id="IPR036034">
    <property type="entry name" value="PDZ_sf"/>
</dbReference>
<comment type="caution">
    <text evidence="4">The sequence shown here is derived from an EMBL/GenBank/DDBJ whole genome shotgun (WGS) entry which is preliminary data.</text>
</comment>
<dbReference type="SUPFAM" id="SSF140741">
    <property type="entry name" value="RUN domain-like"/>
    <property type="match status" value="1"/>
</dbReference>
<organism evidence="4 5">
    <name type="scientific">Asbolus verrucosus</name>
    <name type="common">Desert ironclad beetle</name>
    <dbReference type="NCBI Taxonomy" id="1661398"/>
    <lineage>
        <taxon>Eukaryota</taxon>
        <taxon>Metazoa</taxon>
        <taxon>Ecdysozoa</taxon>
        <taxon>Arthropoda</taxon>
        <taxon>Hexapoda</taxon>
        <taxon>Insecta</taxon>
        <taxon>Pterygota</taxon>
        <taxon>Neoptera</taxon>
        <taxon>Endopterygota</taxon>
        <taxon>Coleoptera</taxon>
        <taxon>Polyphaga</taxon>
        <taxon>Cucujiformia</taxon>
        <taxon>Tenebrionidae</taxon>
        <taxon>Pimeliinae</taxon>
        <taxon>Asbolus</taxon>
    </lineage>
</organism>
<evidence type="ECO:0008006" key="6">
    <source>
        <dbReference type="Google" id="ProtNLM"/>
    </source>
</evidence>
<feature type="domain" description="RUN" evidence="3">
    <location>
        <begin position="16"/>
        <end position="169"/>
    </location>
</feature>
<dbReference type="PROSITE" id="PS50106">
    <property type="entry name" value="PDZ"/>
    <property type="match status" value="1"/>
</dbReference>
<evidence type="ECO:0000313" key="5">
    <source>
        <dbReference type="Proteomes" id="UP000292052"/>
    </source>
</evidence>
<dbReference type="AlphaFoldDB" id="A0A482WDL8"/>
<keyword evidence="5" id="KW-1185">Reference proteome</keyword>